<evidence type="ECO:0000256" key="1">
    <source>
        <dbReference type="SAM" id="MobiDB-lite"/>
    </source>
</evidence>
<feature type="compositionally biased region" description="Polar residues" evidence="1">
    <location>
        <begin position="35"/>
        <end position="48"/>
    </location>
</feature>
<sequence length="176" mass="19279">MAIELEEDECSRRKEKVDDQVKHRQERVDDKDGASVQNIRSASQTPDSKASLGNHFEVPEVNSTSVKQDTKVDGASVQNIRSASQTPDSKASLGNHFEVPEVNSTSVKQDTKVVKPNHASASGEKQGSGSRVPSRKRTKSCPPGVTRSVTSSPWSLEWMHDHNHGEAGIISPQIRR</sequence>
<protein>
    <submittedName>
        <fullName evidence="2">Uncharacterized protein</fullName>
    </submittedName>
</protein>
<keyword evidence="3" id="KW-1185">Reference proteome</keyword>
<dbReference type="AlphaFoldDB" id="A0A2Z6MTL6"/>
<feature type="compositionally biased region" description="Basic and acidic residues" evidence="1">
    <location>
        <begin position="10"/>
        <end position="33"/>
    </location>
</feature>
<feature type="compositionally biased region" description="Polar residues" evidence="1">
    <location>
        <begin position="76"/>
        <end position="89"/>
    </location>
</feature>
<accession>A0A2Z6MTL6</accession>
<reference evidence="3" key="1">
    <citation type="journal article" date="2017" name="Front. Plant Sci.">
        <title>Climate Clever Clovers: New Paradigm to Reduce the Environmental Footprint of Ruminants by Breeding Low Methanogenic Forages Utilizing Haplotype Variation.</title>
        <authorList>
            <person name="Kaur P."/>
            <person name="Appels R."/>
            <person name="Bayer P.E."/>
            <person name="Keeble-Gagnere G."/>
            <person name="Wang J."/>
            <person name="Hirakawa H."/>
            <person name="Shirasawa K."/>
            <person name="Vercoe P."/>
            <person name="Stefanova K."/>
            <person name="Durmic Z."/>
            <person name="Nichols P."/>
            <person name="Revell C."/>
            <person name="Isobe S.N."/>
            <person name="Edwards D."/>
            <person name="Erskine W."/>
        </authorList>
    </citation>
    <scope>NUCLEOTIDE SEQUENCE [LARGE SCALE GENOMIC DNA]</scope>
    <source>
        <strain evidence="3">cv. Daliak</strain>
    </source>
</reference>
<evidence type="ECO:0000313" key="2">
    <source>
        <dbReference type="EMBL" id="GAU35828.1"/>
    </source>
</evidence>
<dbReference type="EMBL" id="DF973606">
    <property type="protein sequence ID" value="GAU35828.1"/>
    <property type="molecule type" value="Genomic_DNA"/>
</dbReference>
<organism evidence="2 3">
    <name type="scientific">Trifolium subterraneum</name>
    <name type="common">Subterranean clover</name>
    <dbReference type="NCBI Taxonomy" id="3900"/>
    <lineage>
        <taxon>Eukaryota</taxon>
        <taxon>Viridiplantae</taxon>
        <taxon>Streptophyta</taxon>
        <taxon>Embryophyta</taxon>
        <taxon>Tracheophyta</taxon>
        <taxon>Spermatophyta</taxon>
        <taxon>Magnoliopsida</taxon>
        <taxon>eudicotyledons</taxon>
        <taxon>Gunneridae</taxon>
        <taxon>Pentapetalae</taxon>
        <taxon>rosids</taxon>
        <taxon>fabids</taxon>
        <taxon>Fabales</taxon>
        <taxon>Fabaceae</taxon>
        <taxon>Papilionoideae</taxon>
        <taxon>50 kb inversion clade</taxon>
        <taxon>NPAAA clade</taxon>
        <taxon>Hologalegina</taxon>
        <taxon>IRL clade</taxon>
        <taxon>Trifolieae</taxon>
        <taxon>Trifolium</taxon>
    </lineage>
</organism>
<dbReference type="Proteomes" id="UP000242715">
    <property type="component" value="Unassembled WGS sequence"/>
</dbReference>
<feature type="region of interest" description="Disordered" evidence="1">
    <location>
        <begin position="1"/>
        <end position="152"/>
    </location>
</feature>
<evidence type="ECO:0000313" key="3">
    <source>
        <dbReference type="Proteomes" id="UP000242715"/>
    </source>
</evidence>
<proteinExistence type="predicted"/>
<gene>
    <name evidence="2" type="ORF">TSUD_56340</name>
</gene>
<feature type="compositionally biased region" description="Polar residues" evidence="1">
    <location>
        <begin position="119"/>
        <end position="131"/>
    </location>
</feature>
<name>A0A2Z6MTL6_TRISU</name>